<dbReference type="EMBL" id="DXEQ01000157">
    <property type="protein sequence ID" value="HIX72485.1"/>
    <property type="molecule type" value="Genomic_DNA"/>
</dbReference>
<evidence type="ECO:0000313" key="5">
    <source>
        <dbReference type="EMBL" id="HIX72485.1"/>
    </source>
</evidence>
<evidence type="ECO:0000256" key="1">
    <source>
        <dbReference type="ARBA" id="ARBA00011046"/>
    </source>
</evidence>
<dbReference type="InterPro" id="IPR005650">
    <property type="entry name" value="BlaI_family"/>
</dbReference>
<accession>A0A9D1X6Q9</accession>
<comment type="caution">
    <text evidence="5">The sequence shown here is derived from an EMBL/GenBank/DDBJ whole genome shotgun (WGS) entry which is preliminary data.</text>
</comment>
<protein>
    <submittedName>
        <fullName evidence="5">BlaI/MecI/CopY family transcriptional regulator</fullName>
    </submittedName>
</protein>
<dbReference type="InterPro" id="IPR036390">
    <property type="entry name" value="WH_DNA-bd_sf"/>
</dbReference>
<evidence type="ECO:0000313" key="6">
    <source>
        <dbReference type="Proteomes" id="UP000886805"/>
    </source>
</evidence>
<evidence type="ECO:0000256" key="3">
    <source>
        <dbReference type="ARBA" id="ARBA00023125"/>
    </source>
</evidence>
<dbReference type="GO" id="GO:0045892">
    <property type="term" value="P:negative regulation of DNA-templated transcription"/>
    <property type="evidence" value="ECO:0007669"/>
    <property type="project" value="InterPro"/>
</dbReference>
<organism evidence="5 6">
    <name type="scientific">Candidatus Anaerobutyricum stercoripullorum</name>
    <dbReference type="NCBI Taxonomy" id="2838456"/>
    <lineage>
        <taxon>Bacteria</taxon>
        <taxon>Bacillati</taxon>
        <taxon>Bacillota</taxon>
        <taxon>Clostridia</taxon>
        <taxon>Lachnospirales</taxon>
        <taxon>Lachnospiraceae</taxon>
        <taxon>Anaerobutyricum</taxon>
    </lineage>
</organism>
<reference evidence="5" key="1">
    <citation type="journal article" date="2021" name="PeerJ">
        <title>Extensive microbial diversity within the chicken gut microbiome revealed by metagenomics and culture.</title>
        <authorList>
            <person name="Gilroy R."/>
            <person name="Ravi A."/>
            <person name="Getino M."/>
            <person name="Pursley I."/>
            <person name="Horton D.L."/>
            <person name="Alikhan N.F."/>
            <person name="Baker D."/>
            <person name="Gharbi K."/>
            <person name="Hall N."/>
            <person name="Watson M."/>
            <person name="Adriaenssens E.M."/>
            <person name="Foster-Nyarko E."/>
            <person name="Jarju S."/>
            <person name="Secka A."/>
            <person name="Antonio M."/>
            <person name="Oren A."/>
            <person name="Chaudhuri R.R."/>
            <person name="La Ragione R."/>
            <person name="Hildebrand F."/>
            <person name="Pallen M.J."/>
        </authorList>
    </citation>
    <scope>NUCLEOTIDE SEQUENCE</scope>
    <source>
        <strain evidence="5">ChiSxjej3B15-1167</strain>
    </source>
</reference>
<sequence length="124" mass="13999">MKKMKRLPESEFAIMKLVWGTEPPVSRHDIESAMEGSRHLASTTILTLLTRLCDKGFLAVEKRGRVNYYSPLITEREYLASASRTILDKLYGGSLASFAMALCDSGIKKEEIEELKDMLERGDL</sequence>
<dbReference type="AlphaFoldDB" id="A0A9D1X6Q9"/>
<dbReference type="GO" id="GO:0003677">
    <property type="term" value="F:DNA binding"/>
    <property type="evidence" value="ECO:0007669"/>
    <property type="project" value="UniProtKB-KW"/>
</dbReference>
<keyword evidence="3" id="KW-0238">DNA-binding</keyword>
<gene>
    <name evidence="5" type="ORF">H9849_05630</name>
</gene>
<dbReference type="SUPFAM" id="SSF46785">
    <property type="entry name" value="Winged helix' DNA-binding domain"/>
    <property type="match status" value="1"/>
</dbReference>
<dbReference type="Pfam" id="PF03965">
    <property type="entry name" value="Penicillinase_R"/>
    <property type="match status" value="1"/>
</dbReference>
<keyword evidence="2" id="KW-0805">Transcription regulation</keyword>
<keyword evidence="4" id="KW-0804">Transcription</keyword>
<proteinExistence type="inferred from homology"/>
<comment type="similarity">
    <text evidence="1">Belongs to the BlaI transcriptional regulatory family.</text>
</comment>
<dbReference type="Gene3D" id="1.10.4040.10">
    <property type="entry name" value="Penicillinase repressor domain"/>
    <property type="match status" value="1"/>
</dbReference>
<evidence type="ECO:0000256" key="4">
    <source>
        <dbReference type="ARBA" id="ARBA00023163"/>
    </source>
</evidence>
<evidence type="ECO:0000256" key="2">
    <source>
        <dbReference type="ARBA" id="ARBA00023015"/>
    </source>
</evidence>
<name>A0A9D1X6Q9_9FIRM</name>
<dbReference type="PIRSF" id="PIRSF019455">
    <property type="entry name" value="CopR_AtkY"/>
    <property type="match status" value="1"/>
</dbReference>
<dbReference type="InterPro" id="IPR036388">
    <property type="entry name" value="WH-like_DNA-bd_sf"/>
</dbReference>
<dbReference type="Proteomes" id="UP000886805">
    <property type="component" value="Unassembled WGS sequence"/>
</dbReference>
<dbReference type="Gene3D" id="1.10.10.10">
    <property type="entry name" value="Winged helix-like DNA-binding domain superfamily/Winged helix DNA-binding domain"/>
    <property type="match status" value="1"/>
</dbReference>
<reference evidence="5" key="2">
    <citation type="submission" date="2021-04" db="EMBL/GenBank/DDBJ databases">
        <authorList>
            <person name="Gilroy R."/>
        </authorList>
    </citation>
    <scope>NUCLEOTIDE SEQUENCE</scope>
    <source>
        <strain evidence="5">ChiSxjej3B15-1167</strain>
    </source>
</reference>